<gene>
    <name evidence="2" type="ORF">A361_07820</name>
</gene>
<dbReference type="KEGG" id="bon:A361_07820"/>
<organism evidence="2 3">
    <name type="scientific">Cytobacillus oceanisediminis 2691</name>
    <dbReference type="NCBI Taxonomy" id="1196031"/>
    <lineage>
        <taxon>Bacteria</taxon>
        <taxon>Bacillati</taxon>
        <taxon>Bacillota</taxon>
        <taxon>Bacilli</taxon>
        <taxon>Bacillales</taxon>
        <taxon>Bacillaceae</taxon>
        <taxon>Cytobacillus</taxon>
    </lineage>
</organism>
<dbReference type="AlphaFoldDB" id="A0A160MA18"/>
<dbReference type="Proteomes" id="UP000077856">
    <property type="component" value="Chromosome"/>
</dbReference>
<accession>A0A160MA18</accession>
<evidence type="ECO:0000256" key="1">
    <source>
        <dbReference type="SAM" id="MobiDB-lite"/>
    </source>
</evidence>
<feature type="region of interest" description="Disordered" evidence="1">
    <location>
        <begin position="243"/>
        <end position="309"/>
    </location>
</feature>
<feature type="compositionally biased region" description="Acidic residues" evidence="1">
    <location>
        <begin position="254"/>
        <end position="263"/>
    </location>
</feature>
<evidence type="ECO:0000313" key="3">
    <source>
        <dbReference type="Proteomes" id="UP000077856"/>
    </source>
</evidence>
<feature type="compositionally biased region" description="Acidic residues" evidence="1">
    <location>
        <begin position="274"/>
        <end position="283"/>
    </location>
</feature>
<dbReference type="InterPro" id="IPR004590">
    <property type="entry name" value="ssDNA_annealing_RecT"/>
</dbReference>
<dbReference type="EMBL" id="CP015506">
    <property type="protein sequence ID" value="AND39028.1"/>
    <property type="molecule type" value="Genomic_DNA"/>
</dbReference>
<reference evidence="2 3" key="1">
    <citation type="submission" date="2016-04" db="EMBL/GenBank/DDBJ databases">
        <title>Complete genome sequence of Bacillus oceanisediminis strain 2691.</title>
        <authorList>
            <person name="Jeong H."/>
            <person name="Kim H.J."/>
            <person name="Lee D.-W."/>
        </authorList>
    </citation>
    <scope>NUCLEOTIDE SEQUENCE [LARGE SCALE GENOMIC DNA]</scope>
    <source>
        <strain evidence="2 3">2691</strain>
    </source>
</reference>
<dbReference type="STRING" id="1196031.A361_07820"/>
<protein>
    <submittedName>
        <fullName evidence="2">Recombinase RecT</fullName>
    </submittedName>
</protein>
<dbReference type="GO" id="GO:0003677">
    <property type="term" value="F:DNA binding"/>
    <property type="evidence" value="ECO:0007669"/>
    <property type="project" value="InterPro"/>
</dbReference>
<name>A0A160MA18_9BACI</name>
<dbReference type="GO" id="GO:0006259">
    <property type="term" value="P:DNA metabolic process"/>
    <property type="evidence" value="ECO:0007669"/>
    <property type="project" value="InterPro"/>
</dbReference>
<dbReference type="InterPro" id="IPR018330">
    <property type="entry name" value="RecT_fam"/>
</dbReference>
<dbReference type="Pfam" id="PF03837">
    <property type="entry name" value="RecT"/>
    <property type="match status" value="1"/>
</dbReference>
<proteinExistence type="predicted"/>
<dbReference type="eggNOG" id="COG3723">
    <property type="taxonomic scope" value="Bacteria"/>
</dbReference>
<dbReference type="NCBIfam" id="TIGR00616">
    <property type="entry name" value="rect"/>
    <property type="match status" value="1"/>
</dbReference>
<dbReference type="RefSeq" id="WP_019381521.1">
    <property type="nucleotide sequence ID" value="NZ_CP015506.1"/>
</dbReference>
<sequence length="309" mass="35185">MATNTELKNQLANRQEAAAKQVSAQSLGLKSLLNTPTMQKKFEQVLANKAPQFMASVLNLYNGDASLREAEPMSIVSSAMVAASLDLPVDKNLGYAWIVAFYDSKKGYKAAQFQLGYKGYIQLALRSGQYKAINVIPVYEGELLKWNRLTEEIDLDLDAKKSDKVIGYCGYFKLVNGFEKTVYWTRDEIEAHRIKHNKAKDKKSLNNVWRSDYDAMAMKTVLRNMLGKWGILSIEMQKAFSEDEQEREVKDITDEANEYDEPIQYDSPSKEEHVSDEEPEIIDTDQKKKKTSKNMSAQESLDIDFEDAE</sequence>
<evidence type="ECO:0000313" key="2">
    <source>
        <dbReference type="EMBL" id="AND39028.1"/>
    </source>
</evidence>